<reference evidence="1 2" key="2">
    <citation type="submission" date="2020-06" db="EMBL/GenBank/DDBJ databases">
        <title>Antribacter stalactiti gen. nov., sp. nov., a new member of the family Nacardiaceae isolated from a cave.</title>
        <authorList>
            <person name="Kim I.S."/>
        </authorList>
    </citation>
    <scope>NUCLEOTIDE SEQUENCE [LARGE SCALE GENOMIC DNA]</scope>
    <source>
        <strain evidence="1 2">YC2-7</strain>
    </source>
</reference>
<comment type="caution">
    <text evidence="1">The sequence shown here is derived from an EMBL/GenBank/DDBJ whole genome shotgun (WGS) entry which is preliminary data.</text>
</comment>
<dbReference type="RefSeq" id="WP_169592833.1">
    <property type="nucleotide sequence ID" value="NZ_VCQU01000011.1"/>
</dbReference>
<name>A0A848KJL2_9NOCA</name>
<protein>
    <submittedName>
        <fullName evidence="1">Uncharacterized protein</fullName>
    </submittedName>
</protein>
<dbReference type="AlphaFoldDB" id="A0A848KJL2"/>
<evidence type="ECO:0000313" key="2">
    <source>
        <dbReference type="Proteomes" id="UP000535543"/>
    </source>
</evidence>
<keyword evidence="2" id="KW-1185">Reference proteome</keyword>
<dbReference type="EMBL" id="VCQU01000011">
    <property type="protein sequence ID" value="NMN98459.1"/>
    <property type="molecule type" value="Genomic_DNA"/>
</dbReference>
<proteinExistence type="predicted"/>
<reference evidence="1 2" key="1">
    <citation type="submission" date="2019-05" db="EMBL/GenBank/DDBJ databases">
        <authorList>
            <person name="Lee S.D."/>
        </authorList>
    </citation>
    <scope>NUCLEOTIDE SEQUENCE [LARGE SCALE GENOMIC DNA]</scope>
    <source>
        <strain evidence="1 2">YC2-7</strain>
    </source>
</reference>
<gene>
    <name evidence="1" type="ORF">FGL95_25815</name>
</gene>
<evidence type="ECO:0000313" key="1">
    <source>
        <dbReference type="EMBL" id="NMN98459.1"/>
    </source>
</evidence>
<dbReference type="Proteomes" id="UP000535543">
    <property type="component" value="Unassembled WGS sequence"/>
</dbReference>
<organism evidence="1 2">
    <name type="scientific">Antrihabitans stalactiti</name>
    <dbReference type="NCBI Taxonomy" id="2584121"/>
    <lineage>
        <taxon>Bacteria</taxon>
        <taxon>Bacillati</taxon>
        <taxon>Actinomycetota</taxon>
        <taxon>Actinomycetes</taxon>
        <taxon>Mycobacteriales</taxon>
        <taxon>Nocardiaceae</taxon>
        <taxon>Antrihabitans</taxon>
    </lineage>
</organism>
<accession>A0A848KJL2</accession>
<sequence length="111" mass="11951">MPTNLPNRLRDAVGVRPIGRTLAVGRQTVPARIHRAVNEGVAIEHGRGMVQAARVRALEYVANEAMQSVAGLTELEALYISRCPLGEGRYRAIADTAAVMMANIVADTGRE</sequence>